<dbReference type="OrthoDB" id="2830at2157"/>
<dbReference type="Proteomes" id="UP000032408">
    <property type="component" value="Chromosome"/>
</dbReference>
<evidence type="ECO:0000259" key="1">
    <source>
        <dbReference type="PROSITE" id="PS50110"/>
    </source>
</evidence>
<dbReference type="EMBL" id="CP011070">
    <property type="protein sequence ID" value="AJW70525.1"/>
    <property type="molecule type" value="Genomic_DNA"/>
</dbReference>
<dbReference type="PANTHER" id="PTHR43228:SF1">
    <property type="entry name" value="TWO-COMPONENT RESPONSE REGULATOR ARR22"/>
    <property type="match status" value="1"/>
</dbReference>
<dbReference type="KEGG" id="nin:NADRNF5_0831"/>
<dbReference type="PANTHER" id="PTHR43228">
    <property type="entry name" value="TWO-COMPONENT RESPONSE REGULATOR"/>
    <property type="match status" value="1"/>
</dbReference>
<evidence type="ECO:0000313" key="3">
    <source>
        <dbReference type="Proteomes" id="UP000032408"/>
    </source>
</evidence>
<dbReference type="CDD" id="cd00156">
    <property type="entry name" value="REC"/>
    <property type="match status" value="1"/>
</dbReference>
<reference evidence="2 3" key="2">
    <citation type="journal article" date="2016" name="ISME J.">
        <title>Physiological and genomic characterization of two novel marine thaumarchaeal strains indicates niche differentiation.</title>
        <authorList>
            <person name="Bayer B."/>
            <person name="Vojvoda J."/>
            <person name="Offre P."/>
            <person name="Alves R.J."/>
            <person name="Elisabeth N.H."/>
            <person name="Garcia J.A."/>
            <person name="Volland J.M."/>
            <person name="Srivastava A."/>
            <person name="Schleper C."/>
            <person name="Herndl G.J."/>
        </authorList>
    </citation>
    <scope>NUCLEOTIDE SEQUENCE [LARGE SCALE GENOMIC DNA]</scope>
    <source>
        <strain evidence="2 3">NF5</strain>
    </source>
</reference>
<keyword evidence="3" id="KW-1185">Reference proteome</keyword>
<dbReference type="PROSITE" id="PS50110">
    <property type="entry name" value="RESPONSE_REGULATORY"/>
    <property type="match status" value="1"/>
</dbReference>
<sequence length="141" mass="15874">MARKFPVVLLVDDSDAFRIFCRDAIKDSIKFIQILEAKNGIDGLKQYQLHKPDMILLDLKMPKLEGGKVLELIRKNDKITKIIVTSAYNNDQESINNLIKMGANSYVPKPMNRINLMKVITDVLAKGKMPGTNFAKSLPAN</sequence>
<feature type="domain" description="Response regulatory" evidence="1">
    <location>
        <begin position="7"/>
        <end position="124"/>
    </location>
</feature>
<organism evidence="2 3">
    <name type="scientific">Nitrosopumilus adriaticus</name>
    <dbReference type="NCBI Taxonomy" id="1580092"/>
    <lineage>
        <taxon>Archaea</taxon>
        <taxon>Nitrososphaerota</taxon>
        <taxon>Nitrososphaeria</taxon>
        <taxon>Nitrosopumilales</taxon>
        <taxon>Nitrosopumilaceae</taxon>
        <taxon>Nitrosopumilus</taxon>
    </lineage>
</organism>
<protein>
    <submittedName>
        <fullName evidence="2">Putative chemotaxis response regulator receiver protein CheY</fullName>
    </submittedName>
</protein>
<dbReference type="SUPFAM" id="SSF52172">
    <property type="entry name" value="CheY-like"/>
    <property type="match status" value="1"/>
</dbReference>
<dbReference type="RefSeq" id="WP_048115893.1">
    <property type="nucleotide sequence ID" value="NZ_CP011070.1"/>
</dbReference>
<dbReference type="InterPro" id="IPR052048">
    <property type="entry name" value="ST_Response_Regulator"/>
</dbReference>
<gene>
    <name evidence="2" type="primary">cheY</name>
    <name evidence="2" type="ORF">NADRNF5_0831</name>
</gene>
<dbReference type="Gene3D" id="3.40.50.2300">
    <property type="match status" value="1"/>
</dbReference>
<dbReference type="Pfam" id="PF00072">
    <property type="entry name" value="Response_reg"/>
    <property type="match status" value="1"/>
</dbReference>
<dbReference type="AlphaFoldDB" id="A0A0D5C2G8"/>
<dbReference type="HOGENOM" id="CLU_000445_69_15_2"/>
<dbReference type="SMART" id="SM00448">
    <property type="entry name" value="REC"/>
    <property type="match status" value="1"/>
</dbReference>
<proteinExistence type="predicted"/>
<dbReference type="STRING" id="1580092.NADRNF5_0831"/>
<reference evidence="3" key="1">
    <citation type="submission" date="2015-03" db="EMBL/GenBank/DDBJ databases">
        <title>Characterization of two novel Thaumarchaeota isolated from the Northern Adriatic Sea.</title>
        <authorList>
            <person name="Bayer B."/>
            <person name="Vojvoda J."/>
            <person name="Offre P."/>
            <person name="Srivastava A."/>
            <person name="Elisabeth N."/>
            <person name="Garcia J.A.L."/>
            <person name="Schleper C."/>
            <person name="Herndl G.J."/>
        </authorList>
    </citation>
    <scope>NUCLEOTIDE SEQUENCE [LARGE SCALE GENOMIC DNA]</scope>
    <source>
        <strain evidence="3">NF5</strain>
    </source>
</reference>
<dbReference type="InterPro" id="IPR001789">
    <property type="entry name" value="Sig_transdc_resp-reg_receiver"/>
</dbReference>
<name>A0A0D5C2G8_9ARCH</name>
<dbReference type="GO" id="GO:0000160">
    <property type="term" value="P:phosphorelay signal transduction system"/>
    <property type="evidence" value="ECO:0007669"/>
    <property type="project" value="InterPro"/>
</dbReference>
<accession>A0A0D5C2G8</accession>
<dbReference type="GeneID" id="24820059"/>
<dbReference type="InterPro" id="IPR011006">
    <property type="entry name" value="CheY-like_superfamily"/>
</dbReference>
<evidence type="ECO:0000313" key="2">
    <source>
        <dbReference type="EMBL" id="AJW70525.1"/>
    </source>
</evidence>